<dbReference type="CDD" id="cd04301">
    <property type="entry name" value="NAT_SF"/>
    <property type="match status" value="1"/>
</dbReference>
<dbReference type="EMBL" id="JAUKWQ010000008">
    <property type="protein sequence ID" value="MDO1584431.1"/>
    <property type="molecule type" value="Genomic_DNA"/>
</dbReference>
<keyword evidence="1" id="KW-0808">Transferase</keyword>
<proteinExistence type="predicted"/>
<name>A0ABT8T1B3_9HYPH</name>
<protein>
    <submittedName>
        <fullName evidence="4">Helix-turn-helix domain-containing GNAT family N-acetyltransferase</fullName>
    </submittedName>
</protein>
<dbReference type="InterPro" id="IPR036388">
    <property type="entry name" value="WH-like_DNA-bd_sf"/>
</dbReference>
<reference evidence="4" key="2">
    <citation type="submission" date="2023-07" db="EMBL/GenBank/DDBJ databases">
        <authorList>
            <person name="Sun H."/>
        </authorList>
    </citation>
    <scope>NUCLEOTIDE SEQUENCE</scope>
    <source>
        <strain evidence="4">05753</strain>
    </source>
</reference>
<dbReference type="InterPro" id="IPR000835">
    <property type="entry name" value="HTH_MarR-typ"/>
</dbReference>
<dbReference type="SMART" id="SM00347">
    <property type="entry name" value="HTH_MARR"/>
    <property type="match status" value="1"/>
</dbReference>
<dbReference type="Gene3D" id="3.40.630.30">
    <property type="match status" value="1"/>
</dbReference>
<evidence type="ECO:0000313" key="5">
    <source>
        <dbReference type="Proteomes" id="UP001169006"/>
    </source>
</evidence>
<feature type="domain" description="N-acetyltransferase" evidence="3">
    <location>
        <begin position="148"/>
        <end position="304"/>
    </location>
</feature>
<dbReference type="PROSITE" id="PS51186">
    <property type="entry name" value="GNAT"/>
    <property type="match status" value="1"/>
</dbReference>
<evidence type="ECO:0000259" key="2">
    <source>
        <dbReference type="PROSITE" id="PS50995"/>
    </source>
</evidence>
<organism evidence="4 5">
    <name type="scientific">Rhizobium oryzicola</name>
    <dbReference type="NCBI Taxonomy" id="1232668"/>
    <lineage>
        <taxon>Bacteria</taxon>
        <taxon>Pseudomonadati</taxon>
        <taxon>Pseudomonadota</taxon>
        <taxon>Alphaproteobacteria</taxon>
        <taxon>Hyphomicrobiales</taxon>
        <taxon>Rhizobiaceae</taxon>
        <taxon>Rhizobium/Agrobacterium group</taxon>
        <taxon>Rhizobium</taxon>
    </lineage>
</organism>
<dbReference type="PANTHER" id="PTHR13947:SF37">
    <property type="entry name" value="LD18367P"/>
    <property type="match status" value="1"/>
</dbReference>
<evidence type="ECO:0000259" key="3">
    <source>
        <dbReference type="PROSITE" id="PS51186"/>
    </source>
</evidence>
<dbReference type="Pfam" id="PF01047">
    <property type="entry name" value="MarR"/>
    <property type="match status" value="1"/>
</dbReference>
<dbReference type="PROSITE" id="PS50995">
    <property type="entry name" value="HTH_MARR_2"/>
    <property type="match status" value="1"/>
</dbReference>
<feature type="domain" description="HTH marR-type" evidence="2">
    <location>
        <begin position="1"/>
        <end position="136"/>
    </location>
</feature>
<dbReference type="RefSeq" id="WP_302078668.1">
    <property type="nucleotide sequence ID" value="NZ_JAUKWQ010000008.1"/>
</dbReference>
<dbReference type="SUPFAM" id="SSF55729">
    <property type="entry name" value="Acyl-CoA N-acyltransferases (Nat)"/>
    <property type="match status" value="1"/>
</dbReference>
<evidence type="ECO:0000256" key="1">
    <source>
        <dbReference type="ARBA" id="ARBA00022679"/>
    </source>
</evidence>
<gene>
    <name evidence="4" type="ORF">Q2T52_20280</name>
</gene>
<dbReference type="InterPro" id="IPR000182">
    <property type="entry name" value="GNAT_dom"/>
</dbReference>
<keyword evidence="5" id="KW-1185">Reference proteome</keyword>
<dbReference type="InterPro" id="IPR050769">
    <property type="entry name" value="NAT_camello-type"/>
</dbReference>
<dbReference type="Proteomes" id="UP001169006">
    <property type="component" value="Unassembled WGS sequence"/>
</dbReference>
<sequence>MSDVIDTVRSFNRFYTDRLGLLSQAYLQSPYSLTEARVIYEIGSRATVTAADLTRDLHIDPAYLSRILRRFRSQNLVHTEQDKNDRRSLNLFLTETGRGEWETLRDQSRQQVAQSLIPLGVDGEQALVTAMRTVQDLLRGGDKVKSPVVLRSHRPGDMGWVIEAQTRFYTTAFGWNDRFEALAAEVAGQFLKNFNPAMERGWIAERAGQRLGSIFIANGGAGTAKLRLLYVEEAARGLGLGKLLVSEAIQFARQCGYRQVSLWTNDNLDAARAIYRSAGFRLVSEERHTMFGPELKGQTWVLDL</sequence>
<dbReference type="PANTHER" id="PTHR13947">
    <property type="entry name" value="GNAT FAMILY N-ACETYLTRANSFERASE"/>
    <property type="match status" value="1"/>
</dbReference>
<evidence type="ECO:0000313" key="4">
    <source>
        <dbReference type="EMBL" id="MDO1584431.1"/>
    </source>
</evidence>
<dbReference type="Gene3D" id="1.10.10.10">
    <property type="entry name" value="Winged helix-like DNA-binding domain superfamily/Winged helix DNA-binding domain"/>
    <property type="match status" value="1"/>
</dbReference>
<dbReference type="InterPro" id="IPR036390">
    <property type="entry name" value="WH_DNA-bd_sf"/>
</dbReference>
<comment type="caution">
    <text evidence="4">The sequence shown here is derived from an EMBL/GenBank/DDBJ whole genome shotgun (WGS) entry which is preliminary data.</text>
</comment>
<dbReference type="InterPro" id="IPR016181">
    <property type="entry name" value="Acyl_CoA_acyltransferase"/>
</dbReference>
<reference evidence="4" key="1">
    <citation type="journal article" date="2015" name="Int. J. Syst. Evol. Microbiol.">
        <title>Rhizobium oryzicola sp. nov., potential plant-growth-promoting endophytic bacteria isolated from rice roots.</title>
        <authorList>
            <person name="Zhang X.X."/>
            <person name="Gao J.S."/>
            <person name="Cao Y.H."/>
            <person name="Sheirdil R.A."/>
            <person name="Wang X.C."/>
            <person name="Zhang L."/>
        </authorList>
    </citation>
    <scope>NUCLEOTIDE SEQUENCE</scope>
    <source>
        <strain evidence="4">05753</strain>
    </source>
</reference>
<dbReference type="Pfam" id="PF00583">
    <property type="entry name" value="Acetyltransf_1"/>
    <property type="match status" value="1"/>
</dbReference>
<accession>A0ABT8T1B3</accession>
<dbReference type="SUPFAM" id="SSF46785">
    <property type="entry name" value="Winged helix' DNA-binding domain"/>
    <property type="match status" value="1"/>
</dbReference>